<evidence type="ECO:0000313" key="1">
    <source>
        <dbReference type="EMBL" id="KNX38830.1"/>
    </source>
</evidence>
<sequence>MSRNETRLRRTHDTATAKEHGVSTWWAQKLIVEYEQARGVRGAGARPDGTFSGGASKRVGAPVAELFRAVTEASERERWLPGVQLTERTATAGRSARYDVSDGSRIAFTMRALGDDRAEIAAEHERLPDAEAAAHACQAWKDRLATLKAVVES</sequence>
<dbReference type="EMBL" id="LAIR01000002">
    <property type="protein sequence ID" value="KNX38830.1"/>
    <property type="molecule type" value="Genomic_DNA"/>
</dbReference>
<proteinExistence type="predicted"/>
<organism evidence="1 2">
    <name type="scientific">Luteipulveratus halotolerans</name>
    <dbReference type="NCBI Taxonomy" id="1631356"/>
    <lineage>
        <taxon>Bacteria</taxon>
        <taxon>Bacillati</taxon>
        <taxon>Actinomycetota</taxon>
        <taxon>Actinomycetes</taxon>
        <taxon>Micrococcales</taxon>
        <taxon>Dermacoccaceae</taxon>
        <taxon>Luteipulveratus</taxon>
    </lineage>
</organism>
<keyword evidence="2" id="KW-1185">Reference proteome</keyword>
<evidence type="ECO:0008006" key="3">
    <source>
        <dbReference type="Google" id="ProtNLM"/>
    </source>
</evidence>
<reference evidence="2" key="1">
    <citation type="submission" date="2015-03" db="EMBL/GenBank/DDBJ databases">
        <title>Luteipulveratus halotolerans sp. nov., a novel actinobacterium (Dermacoccaceae) from Sarawak, Malaysia.</title>
        <authorList>
            <person name="Juboi H."/>
            <person name="Basik A."/>
            <person name="Shamsul S.S."/>
            <person name="Arnold P."/>
            <person name="Schmitt E.K."/>
            <person name="Sanglier J.-J."/>
            <person name="Yeo T."/>
        </authorList>
    </citation>
    <scope>NUCLEOTIDE SEQUENCE [LARGE SCALE GENOMIC DNA]</scope>
    <source>
        <strain evidence="2">C296001</strain>
    </source>
</reference>
<dbReference type="AlphaFoldDB" id="A0A0L6CMF4"/>
<comment type="caution">
    <text evidence="1">The sequence shown here is derived from an EMBL/GenBank/DDBJ whole genome shotgun (WGS) entry which is preliminary data.</text>
</comment>
<dbReference type="STRING" id="1631356.VV01_19545"/>
<protein>
    <recommendedName>
        <fullName evidence="3">SRPBCC family protein</fullName>
    </recommendedName>
</protein>
<dbReference type="Proteomes" id="UP000037397">
    <property type="component" value="Unassembled WGS sequence"/>
</dbReference>
<gene>
    <name evidence="1" type="ORF">VV01_19545</name>
</gene>
<name>A0A0L6CMF4_9MICO</name>
<dbReference type="SUPFAM" id="SSF55961">
    <property type="entry name" value="Bet v1-like"/>
    <property type="match status" value="1"/>
</dbReference>
<accession>A0A0L6CMF4</accession>
<evidence type="ECO:0000313" key="2">
    <source>
        <dbReference type="Proteomes" id="UP000037397"/>
    </source>
</evidence>